<dbReference type="InterPro" id="IPR001138">
    <property type="entry name" value="Zn2Cys6_DnaBD"/>
</dbReference>
<dbReference type="SMART" id="SM00066">
    <property type="entry name" value="GAL4"/>
    <property type="match status" value="1"/>
</dbReference>
<dbReference type="GO" id="GO:0005634">
    <property type="term" value="C:nucleus"/>
    <property type="evidence" value="ECO:0007669"/>
    <property type="project" value="UniProtKB-SubCell"/>
</dbReference>
<dbReference type="Proteomes" id="UP000785200">
    <property type="component" value="Unassembled WGS sequence"/>
</dbReference>
<dbReference type="SUPFAM" id="SSF51735">
    <property type="entry name" value="NAD(P)-binding Rossmann-fold domains"/>
    <property type="match status" value="1"/>
</dbReference>
<dbReference type="PROSITE" id="PS50048">
    <property type="entry name" value="ZN2_CY6_FUNGAL_2"/>
    <property type="match status" value="1"/>
</dbReference>
<evidence type="ECO:0000313" key="5">
    <source>
        <dbReference type="EMBL" id="KAG0647218.1"/>
    </source>
</evidence>
<dbReference type="GO" id="GO:0000976">
    <property type="term" value="F:transcription cis-regulatory region binding"/>
    <property type="evidence" value="ECO:0007669"/>
    <property type="project" value="TreeGrafter"/>
</dbReference>
<organism evidence="5 6">
    <name type="scientific">Hyphodiscus hymeniophilus</name>
    <dbReference type="NCBI Taxonomy" id="353542"/>
    <lineage>
        <taxon>Eukaryota</taxon>
        <taxon>Fungi</taxon>
        <taxon>Dikarya</taxon>
        <taxon>Ascomycota</taxon>
        <taxon>Pezizomycotina</taxon>
        <taxon>Leotiomycetes</taxon>
        <taxon>Helotiales</taxon>
        <taxon>Hyphodiscaceae</taxon>
        <taxon>Hyphodiscus</taxon>
    </lineage>
</organism>
<dbReference type="Pfam" id="PF11951">
    <property type="entry name" value="Fungal_trans_2"/>
    <property type="match status" value="1"/>
</dbReference>
<dbReference type="Gene3D" id="4.10.240.10">
    <property type="entry name" value="Zn(2)-C6 fungal-type DNA-binding domain"/>
    <property type="match status" value="1"/>
</dbReference>
<reference evidence="5" key="1">
    <citation type="submission" date="2019-07" db="EMBL/GenBank/DDBJ databases">
        <title>Hyphodiscus hymeniophilus genome sequencing and assembly.</title>
        <authorList>
            <person name="Kramer G."/>
            <person name="Nodwell J."/>
        </authorList>
    </citation>
    <scope>NUCLEOTIDE SEQUENCE</scope>
    <source>
        <strain evidence="5">ATCC 34498</strain>
    </source>
</reference>
<name>A0A9P7AUY6_9HELO</name>
<dbReference type="GO" id="GO:0000981">
    <property type="term" value="F:DNA-binding transcription factor activity, RNA polymerase II-specific"/>
    <property type="evidence" value="ECO:0007669"/>
    <property type="project" value="InterPro"/>
</dbReference>
<gene>
    <name evidence="5" type="ORF">D0Z07_7038</name>
</gene>
<evidence type="ECO:0000256" key="3">
    <source>
        <dbReference type="SAM" id="MobiDB-lite"/>
    </source>
</evidence>
<feature type="region of interest" description="Disordered" evidence="3">
    <location>
        <begin position="332"/>
        <end position="360"/>
    </location>
</feature>
<dbReference type="GO" id="GO:0045944">
    <property type="term" value="P:positive regulation of transcription by RNA polymerase II"/>
    <property type="evidence" value="ECO:0007669"/>
    <property type="project" value="TreeGrafter"/>
</dbReference>
<dbReference type="GO" id="GO:0008270">
    <property type="term" value="F:zinc ion binding"/>
    <property type="evidence" value="ECO:0007669"/>
    <property type="project" value="InterPro"/>
</dbReference>
<dbReference type="InterPro" id="IPR036291">
    <property type="entry name" value="NAD(P)-bd_dom_sf"/>
</dbReference>
<dbReference type="InterPro" id="IPR002347">
    <property type="entry name" value="SDR_fam"/>
</dbReference>
<proteinExistence type="predicted"/>
<dbReference type="CDD" id="cd00067">
    <property type="entry name" value="GAL4"/>
    <property type="match status" value="1"/>
</dbReference>
<dbReference type="SUPFAM" id="SSF57701">
    <property type="entry name" value="Zn2/Cys6 DNA-binding domain"/>
    <property type="match status" value="1"/>
</dbReference>
<evidence type="ECO:0000259" key="4">
    <source>
        <dbReference type="PROSITE" id="PS50048"/>
    </source>
</evidence>
<dbReference type="OrthoDB" id="5213892at2759"/>
<dbReference type="InterPro" id="IPR036864">
    <property type="entry name" value="Zn2-C6_fun-type_DNA-bd_sf"/>
</dbReference>
<protein>
    <submittedName>
        <fullName evidence="5">Pestheic acid cluster transcriptional regulator 3</fullName>
    </submittedName>
</protein>
<evidence type="ECO:0000313" key="6">
    <source>
        <dbReference type="Proteomes" id="UP000785200"/>
    </source>
</evidence>
<feature type="domain" description="Zn(2)-C6 fungal-type" evidence="4">
    <location>
        <begin position="275"/>
        <end position="303"/>
    </location>
</feature>
<dbReference type="Gene3D" id="3.40.50.720">
    <property type="entry name" value="NAD(P)-binding Rossmann-like Domain"/>
    <property type="match status" value="1"/>
</dbReference>
<dbReference type="Pfam" id="PF00172">
    <property type="entry name" value="Zn_clus"/>
    <property type="match status" value="1"/>
</dbReference>
<dbReference type="AlphaFoldDB" id="A0A9P7AUY6"/>
<sequence length="829" mass="91552">MPSYVVVGASRGLGYEWLRQLSQDSKNIVIGLVREVKTTQTKLDADNVKNVTLFQGDMADAEGLRAAAAETAKITPSVDYLIVNGAYIPKSPPHLNPTDFTGKEDELKKEMHDSLDVNVLGVIFSINAFVPLVRKSSIKKIAVISTGMADTEFVVNGGVGGTVTYASLKAATNMVVAKYAVELKSDGIALLALSPGLVNTRETPPTEQEMQAFKGMMSAFQVIAPHFQGPIQPAESVVAQKKVIENLPFEQSGAFLSHWGNKEWLMVGPARSKGGCWTCKLRKKKCDESRPSCAACIDLGLDCHGYGPKPSWMDGGAAERDVLAQVRQKVKLTASQKRKSKPYEPQQAADNAPDQQGNRTAANPVKSAYFSSSDQPLHVLDQRLLSTSQRDSSANNPVVNYDSSEATPRFLERVPQESRLKEDEAGLLMHYIDFVFPQQFPFYRPTTADGGRGWLLSLLMQMDPLYYASLSIAAYHQHYEAYYGTKLESEMPACPRLDEQHRQYVLSLERLRHHLGGVANSQAESFLKDHIEVLACMVLLVSLEVFKGVGGSWQIHLKAASNLLPTIRAAYDADHTKLSDTHSMALIFFSRVLEWYSTLSGATTGTQSFIQTSGAFGGSACIPSHKLMGCEDWVLFGIMNITELGHWKDSMQAKKRLSVRDLAARAGRIEDLLENGLKKISTGADGILDHDLLSRESKFDKFCVTSVFVYAALIYLHVIVSGAYPDLPEIQSNVSLARDVFRRMEGSDLVRNLSWPLCIIGCMTNGDQEQFFRGIALSSNVGRFPFGSSAHVLNIMEECWRLRRSTDQAFEAVHWMNAMQSLNLNILLV</sequence>
<accession>A0A9P7AUY6</accession>
<dbReference type="InterPro" id="IPR021858">
    <property type="entry name" value="Fun_TF"/>
</dbReference>
<dbReference type="Pfam" id="PF00106">
    <property type="entry name" value="adh_short"/>
    <property type="match status" value="1"/>
</dbReference>
<dbReference type="PANTHER" id="PTHR37534">
    <property type="entry name" value="TRANSCRIPTIONAL ACTIVATOR PROTEIN UGA3"/>
    <property type="match status" value="1"/>
</dbReference>
<feature type="compositionally biased region" description="Low complexity" evidence="3">
    <location>
        <begin position="345"/>
        <end position="356"/>
    </location>
</feature>
<comment type="caution">
    <text evidence="5">The sequence shown here is derived from an EMBL/GenBank/DDBJ whole genome shotgun (WGS) entry which is preliminary data.</text>
</comment>
<dbReference type="PANTHER" id="PTHR37534:SF26">
    <property type="entry name" value="TRANSCRIPTION FACTOR, PUTATIVE-RELATED"/>
    <property type="match status" value="1"/>
</dbReference>
<dbReference type="EMBL" id="VNKQ01000013">
    <property type="protein sequence ID" value="KAG0647218.1"/>
    <property type="molecule type" value="Genomic_DNA"/>
</dbReference>
<keyword evidence="6" id="KW-1185">Reference proteome</keyword>
<evidence type="ECO:0000256" key="1">
    <source>
        <dbReference type="ARBA" id="ARBA00004123"/>
    </source>
</evidence>
<comment type="subcellular location">
    <subcellularLocation>
        <location evidence="1">Nucleus</location>
    </subcellularLocation>
</comment>
<evidence type="ECO:0000256" key="2">
    <source>
        <dbReference type="ARBA" id="ARBA00023242"/>
    </source>
</evidence>
<dbReference type="PROSITE" id="PS00463">
    <property type="entry name" value="ZN2_CY6_FUNGAL_1"/>
    <property type="match status" value="1"/>
</dbReference>
<keyword evidence="2" id="KW-0539">Nucleus</keyword>